<dbReference type="Pfam" id="PF07977">
    <property type="entry name" value="FabA"/>
    <property type="match status" value="1"/>
</dbReference>
<comment type="caution">
    <text evidence="3">The sequence shown here is derived from an EMBL/GenBank/DDBJ whole genome shotgun (WGS) entry which is preliminary data.</text>
</comment>
<dbReference type="EC" id="4.2.1.59" evidence="3"/>
<sequence length="137" mass="15305">MKREELMQILPHRDGMLLVDEAVVEDGVSKGSYHIRGDEWFLQGHFPGNPVVPGVILCEMMAQSACVLLSQEDVGATPYFTSLNNVKFRRPVRPGDTLQSECRILKTRHTFVFAEGKGYVDGKLCVSAEFSFAVVKE</sequence>
<dbReference type="GO" id="GO:0019171">
    <property type="term" value="F:(3R)-hydroxyacyl-[acyl-carrier-protein] dehydratase activity"/>
    <property type="evidence" value="ECO:0007669"/>
    <property type="project" value="UniProtKB-EC"/>
</dbReference>
<keyword evidence="4" id="KW-1185">Reference proteome</keyword>
<name>A0A926DBJ0_9FIRM</name>
<reference evidence="3" key="1">
    <citation type="submission" date="2020-08" db="EMBL/GenBank/DDBJ databases">
        <title>Genome public.</title>
        <authorList>
            <person name="Liu C."/>
            <person name="Sun Q."/>
        </authorList>
    </citation>
    <scope>NUCLEOTIDE SEQUENCE</scope>
    <source>
        <strain evidence="3">NSJ-40</strain>
    </source>
</reference>
<evidence type="ECO:0000256" key="1">
    <source>
        <dbReference type="ARBA" id="ARBA00009174"/>
    </source>
</evidence>
<dbReference type="PANTHER" id="PTHR30272">
    <property type="entry name" value="3-HYDROXYACYL-[ACYL-CARRIER-PROTEIN] DEHYDRATASE"/>
    <property type="match status" value="1"/>
</dbReference>
<dbReference type="Gene3D" id="3.10.129.10">
    <property type="entry name" value="Hotdog Thioesterase"/>
    <property type="match status" value="1"/>
</dbReference>
<dbReference type="NCBIfam" id="NF000582">
    <property type="entry name" value="PRK00006.1"/>
    <property type="match status" value="1"/>
</dbReference>
<dbReference type="CDD" id="cd01288">
    <property type="entry name" value="FabZ"/>
    <property type="match status" value="1"/>
</dbReference>
<dbReference type="PANTHER" id="PTHR30272:SF1">
    <property type="entry name" value="3-HYDROXYACYL-[ACYL-CARRIER-PROTEIN] DEHYDRATASE"/>
    <property type="match status" value="1"/>
</dbReference>
<proteinExistence type="inferred from homology"/>
<evidence type="ECO:0000313" key="4">
    <source>
        <dbReference type="Proteomes" id="UP000651482"/>
    </source>
</evidence>
<dbReference type="SUPFAM" id="SSF54637">
    <property type="entry name" value="Thioesterase/thiol ester dehydrase-isomerase"/>
    <property type="match status" value="1"/>
</dbReference>
<dbReference type="InterPro" id="IPR029069">
    <property type="entry name" value="HotDog_dom_sf"/>
</dbReference>
<evidence type="ECO:0000313" key="3">
    <source>
        <dbReference type="EMBL" id="MBC8534837.1"/>
    </source>
</evidence>
<dbReference type="Proteomes" id="UP000651482">
    <property type="component" value="Unassembled WGS sequence"/>
</dbReference>
<gene>
    <name evidence="3" type="primary">fabZ</name>
    <name evidence="3" type="ORF">IAG03_12780</name>
</gene>
<keyword evidence="2 3" id="KW-0456">Lyase</keyword>
<evidence type="ECO:0000256" key="2">
    <source>
        <dbReference type="ARBA" id="ARBA00023239"/>
    </source>
</evidence>
<dbReference type="AlphaFoldDB" id="A0A926DBJ0"/>
<comment type="similarity">
    <text evidence="1">Belongs to the thioester dehydratase family. FabZ subfamily.</text>
</comment>
<dbReference type="EMBL" id="JACRSN010000025">
    <property type="protein sequence ID" value="MBC8534837.1"/>
    <property type="molecule type" value="Genomic_DNA"/>
</dbReference>
<organism evidence="3 4">
    <name type="scientific">Yeguia hominis</name>
    <dbReference type="NCBI Taxonomy" id="2763662"/>
    <lineage>
        <taxon>Bacteria</taxon>
        <taxon>Bacillati</taxon>
        <taxon>Bacillota</taxon>
        <taxon>Clostridia</taxon>
        <taxon>Eubacteriales</taxon>
        <taxon>Yeguiaceae</taxon>
        <taxon>Yeguia</taxon>
    </lineage>
</organism>
<protein>
    <submittedName>
        <fullName evidence="3">3-hydroxyacyl-ACP dehydratase FabZ</fullName>
        <ecNumber evidence="3">4.2.1.59</ecNumber>
    </submittedName>
</protein>
<accession>A0A926DBJ0</accession>
<dbReference type="RefSeq" id="WP_249320456.1">
    <property type="nucleotide sequence ID" value="NZ_JACRSN010000025.1"/>
</dbReference>
<dbReference type="InterPro" id="IPR013114">
    <property type="entry name" value="FabA_FabZ"/>
</dbReference>